<feature type="domain" description="C2H2-type" evidence="6">
    <location>
        <begin position="114"/>
        <end position="134"/>
    </location>
</feature>
<protein>
    <recommendedName>
        <fullName evidence="6">C2H2-type domain-containing protein</fullName>
    </recommendedName>
</protein>
<dbReference type="GO" id="GO:0000977">
    <property type="term" value="F:RNA polymerase II transcription regulatory region sequence-specific DNA binding"/>
    <property type="evidence" value="ECO:0007669"/>
    <property type="project" value="TreeGrafter"/>
</dbReference>
<dbReference type="GO" id="GO:0008270">
    <property type="term" value="F:zinc ion binding"/>
    <property type="evidence" value="ECO:0007669"/>
    <property type="project" value="UniProtKB-KW"/>
</dbReference>
<dbReference type="PANTHER" id="PTHR24409:SF295">
    <property type="entry name" value="AZ2-RELATED"/>
    <property type="match status" value="1"/>
</dbReference>
<accession>A0A2S5B4A6</accession>
<keyword evidence="4" id="KW-0862">Zinc</keyword>
<dbReference type="PROSITE" id="PS50157">
    <property type="entry name" value="ZINC_FINGER_C2H2_2"/>
    <property type="match status" value="1"/>
</dbReference>
<dbReference type="Gene3D" id="3.30.160.60">
    <property type="entry name" value="Classic Zinc Finger"/>
    <property type="match status" value="1"/>
</dbReference>
<keyword evidence="2" id="KW-0677">Repeat</keyword>
<sequence>MAHAHASHWFCEPCDQTFSTRAARRSHSNRSQRHIHDFCGWCDRFLEAGEDMNDHDEDYHYPCRACDEVCESLEDCNEHGRLYHFWCDTHERAFRSQSNYDQHMRSAAHVGLGHRCPARNCGRSFRDRATLLQHLESGTCPSGVNRRLIDDFIAKHDRHRIITTGPSRNLLVGAAPAVRYIATERSCDWTRSVHVCALCQSEHDSLQALNNHWSLPRHTYAGANGPDGRRPYKCPLSTCGRQSNTLSGVVQHAESRSCAVLQAPRVVQALDNVFGGMRLLPSY</sequence>
<keyword evidence="3 5" id="KW-0863">Zinc-finger</keyword>
<evidence type="ECO:0000313" key="7">
    <source>
        <dbReference type="EMBL" id="POY71613.1"/>
    </source>
</evidence>
<evidence type="ECO:0000256" key="2">
    <source>
        <dbReference type="ARBA" id="ARBA00022737"/>
    </source>
</evidence>
<evidence type="ECO:0000256" key="3">
    <source>
        <dbReference type="ARBA" id="ARBA00022771"/>
    </source>
</evidence>
<evidence type="ECO:0000256" key="1">
    <source>
        <dbReference type="ARBA" id="ARBA00022723"/>
    </source>
</evidence>
<dbReference type="PANTHER" id="PTHR24409">
    <property type="entry name" value="ZINC FINGER PROTEIN 142"/>
    <property type="match status" value="1"/>
</dbReference>
<dbReference type="STRING" id="741276.A0A2S5B4A6"/>
<dbReference type="InterPro" id="IPR013087">
    <property type="entry name" value="Znf_C2H2_type"/>
</dbReference>
<evidence type="ECO:0000259" key="6">
    <source>
        <dbReference type="PROSITE" id="PS50157"/>
    </source>
</evidence>
<evidence type="ECO:0000256" key="5">
    <source>
        <dbReference type="PROSITE-ProRule" id="PRU00042"/>
    </source>
</evidence>
<evidence type="ECO:0000256" key="4">
    <source>
        <dbReference type="ARBA" id="ARBA00022833"/>
    </source>
</evidence>
<dbReference type="OrthoDB" id="6077919at2759"/>
<dbReference type="EMBL" id="PJQD01000075">
    <property type="protein sequence ID" value="POY71613.1"/>
    <property type="molecule type" value="Genomic_DNA"/>
</dbReference>
<dbReference type="GO" id="GO:0005634">
    <property type="term" value="C:nucleus"/>
    <property type="evidence" value="ECO:0007669"/>
    <property type="project" value="TreeGrafter"/>
</dbReference>
<keyword evidence="1" id="KW-0479">Metal-binding</keyword>
<gene>
    <name evidence="7" type="ORF">BMF94_5306</name>
</gene>
<comment type="caution">
    <text evidence="7">The sequence shown here is derived from an EMBL/GenBank/DDBJ whole genome shotgun (WGS) entry which is preliminary data.</text>
</comment>
<dbReference type="Proteomes" id="UP000237144">
    <property type="component" value="Unassembled WGS sequence"/>
</dbReference>
<evidence type="ECO:0000313" key="8">
    <source>
        <dbReference type="Proteomes" id="UP000237144"/>
    </source>
</evidence>
<organism evidence="7 8">
    <name type="scientific">Rhodotorula taiwanensis</name>
    <dbReference type="NCBI Taxonomy" id="741276"/>
    <lineage>
        <taxon>Eukaryota</taxon>
        <taxon>Fungi</taxon>
        <taxon>Dikarya</taxon>
        <taxon>Basidiomycota</taxon>
        <taxon>Pucciniomycotina</taxon>
        <taxon>Microbotryomycetes</taxon>
        <taxon>Sporidiobolales</taxon>
        <taxon>Sporidiobolaceae</taxon>
        <taxon>Rhodotorula</taxon>
    </lineage>
</organism>
<dbReference type="AlphaFoldDB" id="A0A2S5B4A6"/>
<dbReference type="GO" id="GO:0000981">
    <property type="term" value="F:DNA-binding transcription factor activity, RNA polymerase II-specific"/>
    <property type="evidence" value="ECO:0007669"/>
    <property type="project" value="TreeGrafter"/>
</dbReference>
<proteinExistence type="predicted"/>
<name>A0A2S5B4A6_9BASI</name>
<reference evidence="7 8" key="1">
    <citation type="journal article" date="2018" name="Front. Microbiol.">
        <title>Prospects for Fungal Bioremediation of Acidic Radioactive Waste Sites: Characterization and Genome Sequence of Rhodotorula taiwanensis MD1149.</title>
        <authorList>
            <person name="Tkavc R."/>
            <person name="Matrosova V.Y."/>
            <person name="Grichenko O.E."/>
            <person name="Gostincar C."/>
            <person name="Volpe R.P."/>
            <person name="Klimenkova P."/>
            <person name="Gaidamakova E.K."/>
            <person name="Zhou C.E."/>
            <person name="Stewart B.J."/>
            <person name="Lyman M.G."/>
            <person name="Malfatti S.A."/>
            <person name="Rubinfeld B."/>
            <person name="Courtot M."/>
            <person name="Singh J."/>
            <person name="Dalgard C.L."/>
            <person name="Hamilton T."/>
            <person name="Frey K.G."/>
            <person name="Gunde-Cimerman N."/>
            <person name="Dugan L."/>
            <person name="Daly M.J."/>
        </authorList>
    </citation>
    <scope>NUCLEOTIDE SEQUENCE [LARGE SCALE GENOMIC DNA]</scope>
    <source>
        <strain evidence="7 8">MD1149</strain>
    </source>
</reference>
<dbReference type="SMART" id="SM00355">
    <property type="entry name" value="ZnF_C2H2"/>
    <property type="match status" value="5"/>
</dbReference>
<keyword evidence="8" id="KW-1185">Reference proteome</keyword>